<dbReference type="InterPro" id="IPR010970">
    <property type="entry name" value="Cys_dSase_SufS"/>
</dbReference>
<evidence type="ECO:0000256" key="7">
    <source>
        <dbReference type="ARBA" id="ARBA00021850"/>
    </source>
</evidence>
<keyword evidence="9" id="KW-0663">Pyridoxal phosphate</keyword>
<evidence type="ECO:0000256" key="2">
    <source>
        <dbReference type="ARBA" id="ARBA00002824"/>
    </source>
</evidence>
<comment type="function">
    <text evidence="2">Catalyzes the removal of elemental sulfur and selenium atoms from L-cysteine, L-cystine, L-selenocysteine, and L-selenocystine to produce L-alanine.</text>
</comment>
<evidence type="ECO:0000256" key="1">
    <source>
        <dbReference type="ARBA" id="ARBA00001933"/>
    </source>
</evidence>
<evidence type="ECO:0000256" key="8">
    <source>
        <dbReference type="ARBA" id="ARBA00022679"/>
    </source>
</evidence>
<organism evidence="12 13">
    <name type="scientific">Methylobrevis pamukkalensis</name>
    <dbReference type="NCBI Taxonomy" id="1439726"/>
    <lineage>
        <taxon>Bacteria</taxon>
        <taxon>Pseudomonadati</taxon>
        <taxon>Pseudomonadota</taxon>
        <taxon>Alphaproteobacteria</taxon>
        <taxon>Hyphomicrobiales</taxon>
        <taxon>Pleomorphomonadaceae</taxon>
        <taxon>Methylobrevis</taxon>
    </lineage>
</organism>
<dbReference type="Gene3D" id="3.90.1150.10">
    <property type="entry name" value="Aspartate Aminotransferase, domain 1"/>
    <property type="match status" value="1"/>
</dbReference>
<accession>A0A1E3H4L3</accession>
<feature type="domain" description="Aminotransferase class V" evidence="11">
    <location>
        <begin position="30"/>
        <end position="399"/>
    </location>
</feature>
<dbReference type="NCBIfam" id="TIGR01979">
    <property type="entry name" value="sufS"/>
    <property type="match status" value="1"/>
</dbReference>
<dbReference type="GO" id="GO:0031071">
    <property type="term" value="F:cysteine desulfurase activity"/>
    <property type="evidence" value="ECO:0007669"/>
    <property type="project" value="UniProtKB-EC"/>
</dbReference>
<comment type="caution">
    <text evidence="12">The sequence shown here is derived from an EMBL/GenBank/DDBJ whole genome shotgun (WGS) entry which is preliminary data.</text>
</comment>
<sequence>MDALAAAYDVETIRKDFPILSKTVYGKPLVYLDNGASAQKPKAVLDRIMTAYTDEYANVHRGLHFLSNAATDAYEEAREIVRGFLNAGSVDEIIFTRSSTEAINLVAASYGGMVLGEGDEIILSILEHHSNIVPWDFHRKHKGAVIKWAPIAEDGTFLLDEFEKLITPKTKMVAITHMSNVTGTVVPVKDVIRIAHAHGVKVLVDGSQSAVHLPVDVRALDADFYVFTGHKVYGPTGIGVLYAKTALLEAMPPWMGGGEMIADVTEDFVTYNDPPHRFEAGTPPIVQAIGLGAALRYMEGIGREAILAHELSLRDYAHERLGALNSLRIFGTTKDKGSIVSFEMKGAHAHDVATVIDRQGIAVRAGTHCAQPLMARFGVTSTCRASFGLYNTTAEIDALAEALEKARRLFE</sequence>
<comment type="catalytic activity">
    <reaction evidence="10">
        <text>(sulfur carrier)-H + L-cysteine = (sulfur carrier)-SH + L-alanine</text>
        <dbReference type="Rhea" id="RHEA:43892"/>
        <dbReference type="Rhea" id="RHEA-COMP:14737"/>
        <dbReference type="Rhea" id="RHEA-COMP:14739"/>
        <dbReference type="ChEBI" id="CHEBI:29917"/>
        <dbReference type="ChEBI" id="CHEBI:35235"/>
        <dbReference type="ChEBI" id="CHEBI:57972"/>
        <dbReference type="ChEBI" id="CHEBI:64428"/>
        <dbReference type="EC" id="2.8.1.7"/>
    </reaction>
</comment>
<evidence type="ECO:0000313" key="13">
    <source>
        <dbReference type="Proteomes" id="UP000094622"/>
    </source>
</evidence>
<dbReference type="EC" id="2.8.1.7" evidence="5"/>
<dbReference type="PIRSF" id="PIRSF005572">
    <property type="entry name" value="NifS"/>
    <property type="match status" value="1"/>
</dbReference>
<evidence type="ECO:0000256" key="6">
    <source>
        <dbReference type="ARBA" id="ARBA00013558"/>
    </source>
</evidence>
<dbReference type="PANTHER" id="PTHR43586:SF8">
    <property type="entry name" value="CYSTEINE DESULFURASE 1, CHLOROPLASTIC"/>
    <property type="match status" value="1"/>
</dbReference>
<gene>
    <name evidence="12" type="primary">sufS</name>
    <name evidence="12" type="ORF">A6302_01451</name>
</gene>
<dbReference type="InterPro" id="IPR015422">
    <property type="entry name" value="PyrdxlP-dep_Trfase_small"/>
</dbReference>
<dbReference type="RefSeq" id="WP_069306352.1">
    <property type="nucleotide sequence ID" value="NZ_MCRJ01000026.1"/>
</dbReference>
<evidence type="ECO:0000256" key="10">
    <source>
        <dbReference type="ARBA" id="ARBA00050776"/>
    </source>
</evidence>
<dbReference type="PATRIC" id="fig|1439726.3.peg.1526"/>
<evidence type="ECO:0000256" key="5">
    <source>
        <dbReference type="ARBA" id="ARBA00012239"/>
    </source>
</evidence>
<dbReference type="SUPFAM" id="SSF53383">
    <property type="entry name" value="PLP-dependent transferases"/>
    <property type="match status" value="1"/>
</dbReference>
<comment type="similarity">
    <text evidence="4">Belongs to the class-V pyridoxal-phosphate-dependent aminotransferase family. Csd subfamily.</text>
</comment>
<dbReference type="AlphaFoldDB" id="A0A1E3H4L3"/>
<evidence type="ECO:0000259" key="11">
    <source>
        <dbReference type="Pfam" id="PF00266"/>
    </source>
</evidence>
<reference evidence="12 13" key="1">
    <citation type="submission" date="2016-07" db="EMBL/GenBank/DDBJ databases">
        <title>Draft Genome Sequence of Methylobrevis pamukkalensis PK2.</title>
        <authorList>
            <person name="Vasilenko O.V."/>
            <person name="Doronina N.V."/>
            <person name="Shmareva M.N."/>
            <person name="Tarlachkov S.V."/>
            <person name="Mustakhimov I."/>
            <person name="Trotsenko Y.A."/>
        </authorList>
    </citation>
    <scope>NUCLEOTIDE SEQUENCE [LARGE SCALE GENOMIC DNA]</scope>
    <source>
        <strain evidence="12 13">PK2</strain>
    </source>
</reference>
<dbReference type="EMBL" id="MCRJ01000026">
    <property type="protein sequence ID" value="ODN71254.1"/>
    <property type="molecule type" value="Genomic_DNA"/>
</dbReference>
<name>A0A1E3H4L3_9HYPH</name>
<dbReference type="InterPro" id="IPR015421">
    <property type="entry name" value="PyrdxlP-dep_Trfase_major"/>
</dbReference>
<evidence type="ECO:0000256" key="3">
    <source>
        <dbReference type="ARBA" id="ARBA00003120"/>
    </source>
</evidence>
<keyword evidence="8 12" id="KW-0808">Transferase</keyword>
<dbReference type="GO" id="GO:0006534">
    <property type="term" value="P:cysteine metabolic process"/>
    <property type="evidence" value="ECO:0007669"/>
    <property type="project" value="InterPro"/>
</dbReference>
<comment type="cofactor">
    <cofactor evidence="1">
        <name>pyridoxal 5'-phosphate</name>
        <dbReference type="ChEBI" id="CHEBI:597326"/>
    </cofactor>
</comment>
<dbReference type="InterPro" id="IPR000192">
    <property type="entry name" value="Aminotrans_V_dom"/>
</dbReference>
<proteinExistence type="inferred from homology"/>
<dbReference type="OrthoDB" id="9804366at2"/>
<dbReference type="GO" id="GO:0030170">
    <property type="term" value="F:pyridoxal phosphate binding"/>
    <property type="evidence" value="ECO:0007669"/>
    <property type="project" value="InterPro"/>
</dbReference>
<dbReference type="InterPro" id="IPR016454">
    <property type="entry name" value="Cysteine_dSase"/>
</dbReference>
<comment type="function">
    <text evidence="3">Catalyzes the removal of elemental sulfur atoms from cysteine to produce alanine. Seems to participate in the biosynthesis of the nitrogenase metalloclusters by providing the inorganic sulfur required for the Fe-S core formation.</text>
</comment>
<evidence type="ECO:0000256" key="9">
    <source>
        <dbReference type="ARBA" id="ARBA00022898"/>
    </source>
</evidence>
<protein>
    <recommendedName>
        <fullName evidence="6">Cysteine desulfurase</fullName>
        <ecNumber evidence="5">2.8.1.7</ecNumber>
    </recommendedName>
    <alternativeName>
        <fullName evidence="7">Probable cysteine desulfurase</fullName>
    </alternativeName>
</protein>
<dbReference type="CDD" id="cd06453">
    <property type="entry name" value="SufS_like"/>
    <property type="match status" value="1"/>
</dbReference>
<keyword evidence="13" id="KW-1185">Reference proteome</keyword>
<dbReference type="Gene3D" id="3.40.640.10">
    <property type="entry name" value="Type I PLP-dependent aspartate aminotransferase-like (Major domain)"/>
    <property type="match status" value="1"/>
</dbReference>
<dbReference type="InterPro" id="IPR015424">
    <property type="entry name" value="PyrdxlP-dep_Trfase"/>
</dbReference>
<dbReference type="Proteomes" id="UP000094622">
    <property type="component" value="Unassembled WGS sequence"/>
</dbReference>
<evidence type="ECO:0000313" key="12">
    <source>
        <dbReference type="EMBL" id="ODN71254.1"/>
    </source>
</evidence>
<evidence type="ECO:0000256" key="4">
    <source>
        <dbReference type="ARBA" id="ARBA00010447"/>
    </source>
</evidence>
<dbReference type="Pfam" id="PF00266">
    <property type="entry name" value="Aminotran_5"/>
    <property type="match status" value="1"/>
</dbReference>
<dbReference type="PANTHER" id="PTHR43586">
    <property type="entry name" value="CYSTEINE DESULFURASE"/>
    <property type="match status" value="1"/>
</dbReference>